<reference evidence="2 3" key="1">
    <citation type="submission" date="2019-12" db="EMBL/GenBank/DDBJ databases">
        <title>A genome sequence resource for the geographically widespread anthracnose pathogen Colletotrichum asianum.</title>
        <authorList>
            <person name="Meng Y."/>
        </authorList>
    </citation>
    <scope>NUCLEOTIDE SEQUENCE [LARGE SCALE GENOMIC DNA]</scope>
    <source>
        <strain evidence="2 3">ICMP 18580</strain>
    </source>
</reference>
<dbReference type="AlphaFoldDB" id="A0A8H3W8X7"/>
<evidence type="ECO:0008006" key="4">
    <source>
        <dbReference type="Google" id="ProtNLM"/>
    </source>
</evidence>
<dbReference type="EMBL" id="WOWK01000084">
    <property type="protein sequence ID" value="KAF0320357.1"/>
    <property type="molecule type" value="Genomic_DNA"/>
</dbReference>
<sequence>MKFPTFIAATILLGLGANAAAVPDTDAAMAAGIGGNKHYGRCLAGPNQCVLVQKHGERRIDCRAQVCGPFEPLPCEIPYPDLRHHKCALLVSYQNLPSDLAGRLHGALAKILECMERFAGRHDNVASSKENTSVLNAACKWIGGAKEKCFETE</sequence>
<protein>
    <recommendedName>
        <fullName evidence="4">Secreted protein</fullName>
    </recommendedName>
</protein>
<accession>A0A8H3W8X7</accession>
<name>A0A8H3W8X7_9PEZI</name>
<dbReference type="OrthoDB" id="4849401at2759"/>
<feature type="chain" id="PRO_5034982098" description="Secreted protein" evidence="1">
    <location>
        <begin position="22"/>
        <end position="153"/>
    </location>
</feature>
<organism evidence="2 3">
    <name type="scientific">Colletotrichum asianum</name>
    <dbReference type="NCBI Taxonomy" id="702518"/>
    <lineage>
        <taxon>Eukaryota</taxon>
        <taxon>Fungi</taxon>
        <taxon>Dikarya</taxon>
        <taxon>Ascomycota</taxon>
        <taxon>Pezizomycotina</taxon>
        <taxon>Sordariomycetes</taxon>
        <taxon>Hypocreomycetidae</taxon>
        <taxon>Glomerellales</taxon>
        <taxon>Glomerellaceae</taxon>
        <taxon>Colletotrichum</taxon>
        <taxon>Colletotrichum gloeosporioides species complex</taxon>
    </lineage>
</organism>
<keyword evidence="3" id="KW-1185">Reference proteome</keyword>
<comment type="caution">
    <text evidence="2">The sequence shown here is derived from an EMBL/GenBank/DDBJ whole genome shotgun (WGS) entry which is preliminary data.</text>
</comment>
<evidence type="ECO:0000313" key="2">
    <source>
        <dbReference type="EMBL" id="KAF0320357.1"/>
    </source>
</evidence>
<feature type="signal peptide" evidence="1">
    <location>
        <begin position="1"/>
        <end position="21"/>
    </location>
</feature>
<gene>
    <name evidence="2" type="ORF">GQ607_012453</name>
</gene>
<dbReference type="Proteomes" id="UP000434172">
    <property type="component" value="Unassembled WGS sequence"/>
</dbReference>
<keyword evidence="1" id="KW-0732">Signal</keyword>
<evidence type="ECO:0000313" key="3">
    <source>
        <dbReference type="Proteomes" id="UP000434172"/>
    </source>
</evidence>
<proteinExistence type="predicted"/>
<evidence type="ECO:0000256" key="1">
    <source>
        <dbReference type="SAM" id="SignalP"/>
    </source>
</evidence>